<gene>
    <name evidence="1" type="ORF">GCM10023262_11820</name>
</gene>
<organism evidence="1 2">
    <name type="scientific">Bartonella pachyuromydis</name>
    <dbReference type="NCBI Taxonomy" id="931097"/>
    <lineage>
        <taxon>Bacteria</taxon>
        <taxon>Pseudomonadati</taxon>
        <taxon>Pseudomonadota</taxon>
        <taxon>Alphaproteobacteria</taxon>
        <taxon>Hyphomicrobiales</taxon>
        <taxon>Bartonellaceae</taxon>
        <taxon>Bartonella</taxon>
    </lineage>
</organism>
<protein>
    <submittedName>
        <fullName evidence="1">Uncharacterized protein</fullName>
    </submittedName>
</protein>
<keyword evidence="2" id="KW-1185">Reference proteome</keyword>
<dbReference type="EMBL" id="BAABJA010000007">
    <property type="protein sequence ID" value="GAA4664687.1"/>
    <property type="molecule type" value="Genomic_DNA"/>
</dbReference>
<dbReference type="RefSeq" id="WP_345119203.1">
    <property type="nucleotide sequence ID" value="NZ_BAABJA010000007.1"/>
</dbReference>
<sequence>MLSYDLRHLDILALLGNVETLPFFRKSFPEGDQLALQEKTFDASVKKIHLESAMVLAQEVARLKQLNDNLLEQVAVELFLEETGISYQYFKAGGPLVYKK</sequence>
<reference evidence="2" key="1">
    <citation type="journal article" date="2019" name="Int. J. Syst. Evol. Microbiol.">
        <title>The Global Catalogue of Microorganisms (GCM) 10K type strain sequencing project: providing services to taxonomists for standard genome sequencing and annotation.</title>
        <authorList>
            <consortium name="The Broad Institute Genomics Platform"/>
            <consortium name="The Broad Institute Genome Sequencing Center for Infectious Disease"/>
            <person name="Wu L."/>
            <person name="Ma J."/>
        </authorList>
    </citation>
    <scope>NUCLEOTIDE SEQUENCE [LARGE SCALE GENOMIC DNA]</scope>
    <source>
        <strain evidence="2">JCM 17714</strain>
    </source>
</reference>
<evidence type="ECO:0000313" key="2">
    <source>
        <dbReference type="Proteomes" id="UP001501699"/>
    </source>
</evidence>
<comment type="caution">
    <text evidence="1">The sequence shown here is derived from an EMBL/GenBank/DDBJ whole genome shotgun (WGS) entry which is preliminary data.</text>
</comment>
<accession>A0ABP8VIR2</accession>
<name>A0ABP8VIR2_9HYPH</name>
<proteinExistence type="predicted"/>
<dbReference type="Proteomes" id="UP001501699">
    <property type="component" value="Unassembled WGS sequence"/>
</dbReference>
<evidence type="ECO:0000313" key="1">
    <source>
        <dbReference type="EMBL" id="GAA4664687.1"/>
    </source>
</evidence>